<dbReference type="PIRSF" id="PIRSF020481">
    <property type="entry name" value="BAP"/>
    <property type="match status" value="1"/>
</dbReference>
<proteinExistence type="inferred from homology"/>
<dbReference type="Pfam" id="PF26078">
    <property type="entry name" value="Baseplate_J_M"/>
    <property type="match status" value="1"/>
</dbReference>
<feature type="domain" description="Baseplate J-like C-terminal" evidence="4">
    <location>
        <begin position="287"/>
        <end position="360"/>
    </location>
</feature>
<dbReference type="InterPro" id="IPR006949">
    <property type="entry name" value="Barrel_Baseplate_J-like"/>
</dbReference>
<dbReference type="InterPro" id="IPR052399">
    <property type="entry name" value="Phage_Baseplate_Assmbl_Protein"/>
</dbReference>
<dbReference type="InterPro" id="IPR058531">
    <property type="entry name" value="Baseplate_J_M"/>
</dbReference>
<comment type="similarity">
    <text evidence="1">Belongs to the Mu gp47/PBSX XkdT family.</text>
</comment>
<reference evidence="5" key="1">
    <citation type="journal article" date="2021" name="Proc. Natl. Acad. Sci. U.S.A.">
        <title>A Catalog of Tens of Thousands of Viruses from Human Metagenomes Reveals Hidden Associations with Chronic Diseases.</title>
        <authorList>
            <person name="Tisza M.J."/>
            <person name="Buck C.B."/>
        </authorList>
    </citation>
    <scope>NUCLEOTIDE SEQUENCE</scope>
    <source>
        <strain evidence="5">CtcT39</strain>
    </source>
</reference>
<dbReference type="Pfam" id="PF04865">
    <property type="entry name" value="Baseplate_J"/>
    <property type="match status" value="1"/>
</dbReference>
<dbReference type="Pfam" id="PF26079">
    <property type="entry name" value="Baseplate_J_C"/>
    <property type="match status" value="1"/>
</dbReference>
<accession>A0A8S5UBI0</accession>
<dbReference type="InterPro" id="IPR058530">
    <property type="entry name" value="Baseplate_J-like_C"/>
</dbReference>
<dbReference type="PANTHER" id="PTHR37829">
    <property type="entry name" value="PHAGE-LIKE ELEMENT PBSX PROTEIN XKDT"/>
    <property type="match status" value="1"/>
</dbReference>
<feature type="domain" description="Baseplate J-like central" evidence="3">
    <location>
        <begin position="201"/>
        <end position="271"/>
    </location>
</feature>
<evidence type="ECO:0000313" key="5">
    <source>
        <dbReference type="EMBL" id="DAF91754.1"/>
    </source>
</evidence>
<dbReference type="EMBL" id="BK016061">
    <property type="protein sequence ID" value="DAF91754.1"/>
    <property type="molecule type" value="Genomic_DNA"/>
</dbReference>
<feature type="domain" description="Baseplate protein J-like barrel" evidence="2">
    <location>
        <begin position="90"/>
        <end position="175"/>
    </location>
</feature>
<evidence type="ECO:0000259" key="4">
    <source>
        <dbReference type="Pfam" id="PF26079"/>
    </source>
</evidence>
<dbReference type="PANTHER" id="PTHR37829:SF3">
    <property type="entry name" value="PROTEIN JAYE-RELATED"/>
    <property type="match status" value="1"/>
</dbReference>
<name>A0A8S5UBI0_9CAUD</name>
<sequence>MSLSFAELSVGDVEKSVLTSYETIAKTTLYPGDPVRLFLESLAYVLALQNSIIDMAGKANLLQFASGEHLDAIGLMTGTRRLGASSASSTLRFTLQEELDFDVEIPAGTKAATADGKTVFATDKSVVIQAGALSGEVTASAQAAGSDANGFVAGQICVLVDPVAYVASVENTTTTMLGADVETDAHYRQRIQESPEAYTCAGPAGMYRALAMGVSQDIADVSVSCPTPGTVDVRPVLEGGELPSEDVLEAVRQKLSADDVRPLTDTVIVQAPDGVFYDLDVTWFLSKADEALLATISSAVTSAVESYILWQRSKPGRDILPTRLISLMEQAGARRVVVRSPVYTVLKENEIAREGTVTLTYGGLEEE</sequence>
<evidence type="ECO:0000259" key="3">
    <source>
        <dbReference type="Pfam" id="PF26078"/>
    </source>
</evidence>
<dbReference type="InterPro" id="IPR014507">
    <property type="entry name" value="Baseplate_assembly_J_pred"/>
</dbReference>
<evidence type="ECO:0000259" key="2">
    <source>
        <dbReference type="Pfam" id="PF04865"/>
    </source>
</evidence>
<organism evidence="5">
    <name type="scientific">Caudovirales sp. ctcT39</name>
    <dbReference type="NCBI Taxonomy" id="2825769"/>
    <lineage>
        <taxon>Viruses</taxon>
        <taxon>Duplodnaviria</taxon>
        <taxon>Heunggongvirae</taxon>
        <taxon>Uroviricota</taxon>
        <taxon>Caudoviricetes</taxon>
    </lineage>
</organism>
<protein>
    <submittedName>
        <fullName evidence="5">Baseplate assembly protein</fullName>
    </submittedName>
</protein>
<evidence type="ECO:0000256" key="1">
    <source>
        <dbReference type="ARBA" id="ARBA00038087"/>
    </source>
</evidence>